<dbReference type="EMBL" id="JBBMFS010000011">
    <property type="protein sequence ID" value="MEQ2555746.1"/>
    <property type="molecule type" value="Genomic_DNA"/>
</dbReference>
<sequence length="95" mass="10768">MNKYELALVVSANVDEEVRNATVEQVKELITRFGGTITDPGTCEKKKLAYEIQKMSEGFYCFIKFDADAACPAEVESRIRIMENVIRFLIVKDGE</sequence>
<evidence type="ECO:0000313" key="6">
    <source>
        <dbReference type="Proteomes" id="UP001546774"/>
    </source>
</evidence>
<comment type="caution">
    <text evidence="5">The sequence shown here is derived from an EMBL/GenBank/DDBJ whole genome shotgun (WGS) entry which is preliminary data.</text>
</comment>
<dbReference type="InterPro" id="IPR020814">
    <property type="entry name" value="Ribosomal_S6_plastid/chlpt"/>
</dbReference>
<protein>
    <recommendedName>
        <fullName evidence="3 4">Small ribosomal subunit protein bS6</fullName>
    </recommendedName>
</protein>
<dbReference type="InterPro" id="IPR014717">
    <property type="entry name" value="Transl_elong_EF1B/ribsomal_bS6"/>
</dbReference>
<evidence type="ECO:0000256" key="1">
    <source>
        <dbReference type="ARBA" id="ARBA00009512"/>
    </source>
</evidence>
<dbReference type="Gene3D" id="3.30.70.60">
    <property type="match status" value="1"/>
</dbReference>
<dbReference type="HAMAP" id="MF_00360">
    <property type="entry name" value="Ribosomal_bS6"/>
    <property type="match status" value="1"/>
</dbReference>
<evidence type="ECO:0000313" key="5">
    <source>
        <dbReference type="EMBL" id="MEQ2555746.1"/>
    </source>
</evidence>
<keyword evidence="4 5" id="KW-0689">Ribosomal protein</keyword>
<keyword evidence="4" id="KW-0694">RNA-binding</keyword>
<evidence type="ECO:0000256" key="3">
    <source>
        <dbReference type="ARBA" id="ARBA00035294"/>
    </source>
</evidence>
<comment type="function">
    <text evidence="2 4">Binds together with bS18 to 16S ribosomal RNA.</text>
</comment>
<accession>A0ABV1H8Z6</accession>
<keyword evidence="4" id="KW-0687">Ribonucleoprotein</keyword>
<name>A0ABV1H8Z6_9FIRM</name>
<dbReference type="Proteomes" id="UP001546774">
    <property type="component" value="Unassembled WGS sequence"/>
</dbReference>
<evidence type="ECO:0000256" key="2">
    <source>
        <dbReference type="ARBA" id="ARBA00035104"/>
    </source>
</evidence>
<dbReference type="PANTHER" id="PTHR21011">
    <property type="entry name" value="MITOCHONDRIAL 28S RIBOSOMAL PROTEIN S6"/>
    <property type="match status" value="1"/>
</dbReference>
<proteinExistence type="inferred from homology"/>
<dbReference type="PANTHER" id="PTHR21011:SF1">
    <property type="entry name" value="SMALL RIBOSOMAL SUBUNIT PROTEIN BS6M"/>
    <property type="match status" value="1"/>
</dbReference>
<reference evidence="5" key="1">
    <citation type="submission" date="2024-03" db="EMBL/GenBank/DDBJ databases">
        <title>Human intestinal bacterial collection.</title>
        <authorList>
            <person name="Pauvert C."/>
            <person name="Hitch T.C.A."/>
            <person name="Clavel T."/>
        </authorList>
    </citation>
    <scope>NUCLEOTIDE SEQUENCE [LARGE SCALE GENOMIC DNA]</scope>
    <source>
        <strain evidence="5">CLA-AA-H89B</strain>
    </source>
</reference>
<dbReference type="InterPro" id="IPR035980">
    <property type="entry name" value="Ribosomal_bS6_sf"/>
</dbReference>
<keyword evidence="6" id="KW-1185">Reference proteome</keyword>
<keyword evidence="4" id="KW-0699">rRNA-binding</keyword>
<comment type="similarity">
    <text evidence="1 4">Belongs to the bacterial ribosomal protein bS6 family.</text>
</comment>
<dbReference type="SUPFAM" id="SSF54995">
    <property type="entry name" value="Ribosomal protein S6"/>
    <property type="match status" value="1"/>
</dbReference>
<organism evidence="5 6">
    <name type="scientific">Lachnospira intestinalis</name>
    <dbReference type="NCBI Taxonomy" id="3133158"/>
    <lineage>
        <taxon>Bacteria</taxon>
        <taxon>Bacillati</taxon>
        <taxon>Bacillota</taxon>
        <taxon>Clostridia</taxon>
        <taxon>Lachnospirales</taxon>
        <taxon>Lachnospiraceae</taxon>
        <taxon>Lachnospira</taxon>
    </lineage>
</organism>
<dbReference type="InterPro" id="IPR000529">
    <property type="entry name" value="Ribosomal_bS6"/>
</dbReference>
<dbReference type="Pfam" id="PF01250">
    <property type="entry name" value="Ribosomal_S6"/>
    <property type="match status" value="1"/>
</dbReference>
<gene>
    <name evidence="4 5" type="primary">rpsF</name>
    <name evidence="5" type="ORF">WMO37_12145</name>
</gene>
<dbReference type="GO" id="GO:0005840">
    <property type="term" value="C:ribosome"/>
    <property type="evidence" value="ECO:0007669"/>
    <property type="project" value="UniProtKB-KW"/>
</dbReference>
<dbReference type="CDD" id="cd00473">
    <property type="entry name" value="bS6"/>
    <property type="match status" value="1"/>
</dbReference>
<evidence type="ECO:0000256" key="4">
    <source>
        <dbReference type="HAMAP-Rule" id="MF_00360"/>
    </source>
</evidence>
<dbReference type="NCBIfam" id="TIGR00166">
    <property type="entry name" value="S6"/>
    <property type="match status" value="1"/>
</dbReference>